<evidence type="ECO:0000313" key="3">
    <source>
        <dbReference type="Proteomes" id="UP000481517"/>
    </source>
</evidence>
<dbReference type="AlphaFoldDB" id="A0A6S6WIR8"/>
<evidence type="ECO:0008006" key="4">
    <source>
        <dbReference type="Google" id="ProtNLM"/>
    </source>
</evidence>
<gene>
    <name evidence="2" type="ORF">PSI9734_00106</name>
</gene>
<feature type="signal peptide" evidence="1">
    <location>
        <begin position="1"/>
        <end position="31"/>
    </location>
</feature>
<evidence type="ECO:0000313" key="2">
    <source>
        <dbReference type="EMBL" id="CAB0149542.1"/>
    </source>
</evidence>
<keyword evidence="1" id="KW-0732">Signal</keyword>
<sequence length="135" mass="15246">MFLFSTWTSVLWRIVASSLFFSCLSATPAYAQQSCPPFSFDSAPPVATERATNKVTFELQAGLLKPQIERLLARHFDVQELDWQASPHYRWSTDFTLTAANWDLALEKLLTPYQLHLTLYANHSAVVRANAGARP</sequence>
<accession>A0A6S6WIR8</accession>
<reference evidence="2 3" key="1">
    <citation type="submission" date="2020-02" db="EMBL/GenBank/DDBJ databases">
        <authorList>
            <person name="Rodrigo-Torres L."/>
            <person name="Arahal R. D."/>
            <person name="Lucena T."/>
        </authorList>
    </citation>
    <scope>NUCLEOTIDE SEQUENCE [LARGE SCALE GENOMIC DNA]</scope>
    <source>
        <strain evidence="2 3">CECT 9734</strain>
    </source>
</reference>
<dbReference type="RefSeq" id="WP_173919175.1">
    <property type="nucleotide sequence ID" value="NZ_CADCXY010000001.1"/>
</dbReference>
<proteinExistence type="predicted"/>
<dbReference type="EMBL" id="CADCXY010000001">
    <property type="protein sequence ID" value="CAB0149542.1"/>
    <property type="molecule type" value="Genomic_DNA"/>
</dbReference>
<feature type="chain" id="PRO_5028931768" description="Toxin co-regulated pilus biosynthesis protein Q C-terminal domain-containing protein" evidence="1">
    <location>
        <begin position="32"/>
        <end position="135"/>
    </location>
</feature>
<organism evidence="2 3">
    <name type="scientific">Pseudidiomarina piscicola</name>
    <dbReference type="NCBI Taxonomy" id="2614830"/>
    <lineage>
        <taxon>Bacteria</taxon>
        <taxon>Pseudomonadati</taxon>
        <taxon>Pseudomonadota</taxon>
        <taxon>Gammaproteobacteria</taxon>
        <taxon>Alteromonadales</taxon>
        <taxon>Idiomarinaceae</taxon>
        <taxon>Pseudidiomarina</taxon>
    </lineage>
</organism>
<protein>
    <recommendedName>
        <fullName evidence="4">Toxin co-regulated pilus biosynthesis protein Q C-terminal domain-containing protein</fullName>
    </recommendedName>
</protein>
<keyword evidence="3" id="KW-1185">Reference proteome</keyword>
<evidence type="ECO:0000256" key="1">
    <source>
        <dbReference type="SAM" id="SignalP"/>
    </source>
</evidence>
<dbReference type="Proteomes" id="UP000481517">
    <property type="component" value="Unassembled WGS sequence"/>
</dbReference>
<name>A0A6S6WIR8_9GAMM</name>